<reference evidence="1" key="1">
    <citation type="submission" date="2013-08" db="EMBL/GenBank/DDBJ databases">
        <authorList>
            <person name="Mendez C."/>
            <person name="Richter M."/>
            <person name="Ferrer M."/>
            <person name="Sanchez J."/>
        </authorList>
    </citation>
    <scope>NUCLEOTIDE SEQUENCE</scope>
</reference>
<reference evidence="1" key="2">
    <citation type="journal article" date="2014" name="ISME J.">
        <title>Microbial stratification in low pH oxic and suboxic macroscopic growths along an acid mine drainage.</title>
        <authorList>
            <person name="Mendez-Garcia C."/>
            <person name="Mesa V."/>
            <person name="Sprenger R.R."/>
            <person name="Richter M."/>
            <person name="Diez M.S."/>
            <person name="Solano J."/>
            <person name="Bargiela R."/>
            <person name="Golyshina O.V."/>
            <person name="Manteca A."/>
            <person name="Ramos J.L."/>
            <person name="Gallego J.R."/>
            <person name="Llorente I."/>
            <person name="Martins Dos Santos V.A."/>
            <person name="Jensen O.N."/>
            <person name="Pelaez A.I."/>
            <person name="Sanchez J."/>
            <person name="Ferrer M."/>
        </authorList>
    </citation>
    <scope>NUCLEOTIDE SEQUENCE</scope>
</reference>
<dbReference type="AlphaFoldDB" id="T0YPF0"/>
<feature type="non-terminal residue" evidence="1">
    <location>
        <position position="148"/>
    </location>
</feature>
<proteinExistence type="predicted"/>
<protein>
    <submittedName>
        <fullName evidence="1">TraI protein</fullName>
    </submittedName>
</protein>
<sequence>ALPAGATRDDKRAAARADNAAVIQRLARDYAALRPEERSKVLVLTSTNADRQQLNQAIRAELQQRGALGASVQVETLRKAALSPEELKRAESYTPGQIVEVQNDYRRAELARGSRWEVSEVRGDLLTLRNEGGRVATIDPSAIKVQAY</sequence>
<evidence type="ECO:0000313" key="1">
    <source>
        <dbReference type="EMBL" id="EQD33622.1"/>
    </source>
</evidence>
<dbReference type="EMBL" id="AUZZ01009439">
    <property type="protein sequence ID" value="EQD33622.1"/>
    <property type="molecule type" value="Genomic_DNA"/>
</dbReference>
<organism evidence="1">
    <name type="scientific">mine drainage metagenome</name>
    <dbReference type="NCBI Taxonomy" id="410659"/>
    <lineage>
        <taxon>unclassified sequences</taxon>
        <taxon>metagenomes</taxon>
        <taxon>ecological metagenomes</taxon>
    </lineage>
</organism>
<accession>T0YPF0</accession>
<comment type="caution">
    <text evidence="1">The sequence shown here is derived from an EMBL/GenBank/DDBJ whole genome shotgun (WGS) entry which is preliminary data.</text>
</comment>
<feature type="non-terminal residue" evidence="1">
    <location>
        <position position="1"/>
    </location>
</feature>
<name>T0YPF0_9ZZZZ</name>
<gene>
    <name evidence="1" type="ORF">B2A_13055</name>
</gene>